<gene>
    <name evidence="2" type="ORF">CRG98_003110</name>
</gene>
<organism evidence="2 3">
    <name type="scientific">Punica granatum</name>
    <name type="common">Pomegranate</name>
    <dbReference type="NCBI Taxonomy" id="22663"/>
    <lineage>
        <taxon>Eukaryota</taxon>
        <taxon>Viridiplantae</taxon>
        <taxon>Streptophyta</taxon>
        <taxon>Embryophyta</taxon>
        <taxon>Tracheophyta</taxon>
        <taxon>Spermatophyta</taxon>
        <taxon>Magnoliopsida</taxon>
        <taxon>eudicotyledons</taxon>
        <taxon>Gunneridae</taxon>
        <taxon>Pentapetalae</taxon>
        <taxon>rosids</taxon>
        <taxon>malvids</taxon>
        <taxon>Myrtales</taxon>
        <taxon>Lythraceae</taxon>
        <taxon>Punica</taxon>
    </lineage>
</organism>
<protein>
    <submittedName>
        <fullName evidence="2">Uncharacterized protein</fullName>
    </submittedName>
</protein>
<dbReference type="Proteomes" id="UP000233551">
    <property type="component" value="Unassembled WGS sequence"/>
</dbReference>
<evidence type="ECO:0000313" key="3">
    <source>
        <dbReference type="Proteomes" id="UP000233551"/>
    </source>
</evidence>
<feature type="region of interest" description="Disordered" evidence="1">
    <location>
        <begin position="1"/>
        <end position="53"/>
    </location>
</feature>
<dbReference type="EMBL" id="PGOL01000114">
    <property type="protein sequence ID" value="PKI76492.1"/>
    <property type="molecule type" value="Genomic_DNA"/>
</dbReference>
<evidence type="ECO:0000256" key="1">
    <source>
        <dbReference type="SAM" id="MobiDB-lite"/>
    </source>
</evidence>
<sequence length="196" mass="21464">MTNGTSERISEASCSSPNTPDLSQMPLLTGLSGPDPQTSKRHPETGLQAPRDHRGLGTLEAVHERLDPPLRSPRNPTLHRAVVRVVVPTSFSPAASDATLRVSHVYDIQPSLPTHTTTSPTLSSHIEARHIMHARRDRNRGRRPSVTQVGPRRALGLILEGVVECSLTLLGFRTASFVASESFLGIDCIRISYFHR</sequence>
<feature type="compositionally biased region" description="Polar residues" evidence="1">
    <location>
        <begin position="1"/>
        <end position="22"/>
    </location>
</feature>
<reference evidence="2 3" key="1">
    <citation type="submission" date="2017-11" db="EMBL/GenBank/DDBJ databases">
        <title>De-novo sequencing of pomegranate (Punica granatum L.) genome.</title>
        <authorList>
            <person name="Akparov Z."/>
            <person name="Amiraslanov A."/>
            <person name="Hajiyeva S."/>
            <person name="Abbasov M."/>
            <person name="Kaur K."/>
            <person name="Hamwieh A."/>
            <person name="Solovyev V."/>
            <person name="Salamov A."/>
            <person name="Braich B."/>
            <person name="Kosarev P."/>
            <person name="Mahmoud A."/>
            <person name="Hajiyev E."/>
            <person name="Babayeva S."/>
            <person name="Izzatullayeva V."/>
            <person name="Mammadov A."/>
            <person name="Mammadov A."/>
            <person name="Sharifova S."/>
            <person name="Ojaghi J."/>
            <person name="Eynullazada K."/>
            <person name="Bayramov B."/>
            <person name="Abdulazimova A."/>
            <person name="Shahmuradov I."/>
        </authorList>
    </citation>
    <scope>NUCLEOTIDE SEQUENCE [LARGE SCALE GENOMIC DNA]</scope>
    <source>
        <strain evidence="3">cv. AG2017</strain>
        <tissue evidence="2">Leaf</tissue>
    </source>
</reference>
<keyword evidence="3" id="KW-1185">Reference proteome</keyword>
<accession>A0A2I0L709</accession>
<evidence type="ECO:0000313" key="2">
    <source>
        <dbReference type="EMBL" id="PKI76492.1"/>
    </source>
</evidence>
<proteinExistence type="predicted"/>
<name>A0A2I0L709_PUNGR</name>
<dbReference type="AlphaFoldDB" id="A0A2I0L709"/>
<comment type="caution">
    <text evidence="2">The sequence shown here is derived from an EMBL/GenBank/DDBJ whole genome shotgun (WGS) entry which is preliminary data.</text>
</comment>